<feature type="signal peptide" evidence="4">
    <location>
        <begin position="1"/>
        <end position="21"/>
    </location>
</feature>
<dbReference type="InterPro" id="IPR050492">
    <property type="entry name" value="Bact_metal-bind_prot9"/>
</dbReference>
<comment type="caution">
    <text evidence="5">The sequence shown here is derived from an EMBL/GenBank/DDBJ whole genome shotgun (WGS) entry which is preliminary data.</text>
</comment>
<dbReference type="SUPFAM" id="SSF53807">
    <property type="entry name" value="Helical backbone' metal receptor"/>
    <property type="match status" value="1"/>
</dbReference>
<evidence type="ECO:0000313" key="5">
    <source>
        <dbReference type="EMBL" id="PLT29300.1"/>
    </source>
</evidence>
<keyword evidence="2 4" id="KW-0732">Signal</keyword>
<keyword evidence="6" id="KW-1185">Reference proteome</keyword>
<evidence type="ECO:0000256" key="1">
    <source>
        <dbReference type="ARBA" id="ARBA00022448"/>
    </source>
</evidence>
<dbReference type="Proteomes" id="UP000234748">
    <property type="component" value="Unassembled WGS sequence"/>
</dbReference>
<dbReference type="GO" id="GO:0030001">
    <property type="term" value="P:metal ion transport"/>
    <property type="evidence" value="ECO:0007669"/>
    <property type="project" value="InterPro"/>
</dbReference>
<dbReference type="OrthoDB" id="9810636at2"/>
<proteinExistence type="inferred from homology"/>
<sequence length="313" mass="35415">MRLKFMIAIITAAFLTAGCSADKESQQKEVKGEEIIKIYSTVYPLEYFADTIGGKYVKVSSVYPPGTDEHTYEPSQKDIIDMTEADLFLYIGHGLEGFVTKADDIFKSEDVEMSAVGEKIKLPKASAEDHHEEEHHQHGDVDPHIWMDPELAKQMALVIKNDLAAKKPEKKEYFENNYSRLSAKLDQLDNTFKTTINEAGRKEIIVSHAAYGYWEKRYGLKQISISGLSSSSEPSQKQLKEVVQTAKEHKINYVFFEQNVSSKLTETIQKEVGAKPLTLHNLAVLTENDIEKKEDYFSLMNKNLAALKTALNK</sequence>
<dbReference type="PANTHER" id="PTHR42953:SF8">
    <property type="entry name" value="ZINT DOMAIN-CONTAINING PROTEIN"/>
    <property type="match status" value="1"/>
</dbReference>
<dbReference type="GO" id="GO:0046872">
    <property type="term" value="F:metal ion binding"/>
    <property type="evidence" value="ECO:0007669"/>
    <property type="project" value="InterPro"/>
</dbReference>
<accession>A0A2N5M4L7</accession>
<dbReference type="Gene3D" id="3.40.50.1980">
    <property type="entry name" value="Nitrogenase molybdenum iron protein domain"/>
    <property type="match status" value="2"/>
</dbReference>
<dbReference type="EMBL" id="PGUY01000043">
    <property type="protein sequence ID" value="PLT29300.1"/>
    <property type="molecule type" value="Genomic_DNA"/>
</dbReference>
<dbReference type="PRINTS" id="PR00690">
    <property type="entry name" value="ADHESNFAMILY"/>
</dbReference>
<dbReference type="InterPro" id="IPR006127">
    <property type="entry name" value="ZnuA-like"/>
</dbReference>
<keyword evidence="1 3" id="KW-0813">Transport</keyword>
<reference evidence="5 6" key="1">
    <citation type="submission" date="2017-11" db="EMBL/GenBank/DDBJ databases">
        <title>Comparitive Functional Genomics of Dry Heat Resistant strains isolated from the Viking Spacecraft.</title>
        <authorList>
            <person name="Seuylemezian A."/>
            <person name="Cooper K."/>
            <person name="Vaishampayan P."/>
        </authorList>
    </citation>
    <scope>NUCLEOTIDE SEQUENCE [LARGE SCALE GENOMIC DNA]</scope>
    <source>
        <strain evidence="5 6">V1-29</strain>
    </source>
</reference>
<dbReference type="InterPro" id="IPR006128">
    <property type="entry name" value="Lipoprotein_PsaA-like"/>
</dbReference>
<dbReference type="AlphaFoldDB" id="A0A2N5M4L7"/>
<evidence type="ECO:0000313" key="6">
    <source>
        <dbReference type="Proteomes" id="UP000234748"/>
    </source>
</evidence>
<protein>
    <submittedName>
        <fullName evidence="5">Adhesin</fullName>
    </submittedName>
</protein>
<organism evidence="5 6">
    <name type="scientific">Peribacillus deserti</name>
    <dbReference type="NCBI Taxonomy" id="673318"/>
    <lineage>
        <taxon>Bacteria</taxon>
        <taxon>Bacillati</taxon>
        <taxon>Bacillota</taxon>
        <taxon>Bacilli</taxon>
        <taxon>Bacillales</taxon>
        <taxon>Bacillaceae</taxon>
        <taxon>Peribacillus</taxon>
    </lineage>
</organism>
<dbReference type="GO" id="GO:0007155">
    <property type="term" value="P:cell adhesion"/>
    <property type="evidence" value="ECO:0007669"/>
    <property type="project" value="InterPro"/>
</dbReference>
<dbReference type="PROSITE" id="PS51257">
    <property type="entry name" value="PROKAR_LIPOPROTEIN"/>
    <property type="match status" value="1"/>
</dbReference>
<evidence type="ECO:0000256" key="2">
    <source>
        <dbReference type="ARBA" id="ARBA00022729"/>
    </source>
</evidence>
<gene>
    <name evidence="5" type="ORF">CUU66_14150</name>
</gene>
<name>A0A2N5M4L7_9BACI</name>
<dbReference type="Pfam" id="PF01297">
    <property type="entry name" value="ZnuA"/>
    <property type="match status" value="1"/>
</dbReference>
<evidence type="ECO:0000256" key="4">
    <source>
        <dbReference type="SAM" id="SignalP"/>
    </source>
</evidence>
<evidence type="ECO:0000256" key="3">
    <source>
        <dbReference type="RuleBase" id="RU003512"/>
    </source>
</evidence>
<dbReference type="RefSeq" id="WP_101643275.1">
    <property type="nucleotide sequence ID" value="NZ_PGUY01000043.1"/>
</dbReference>
<feature type="chain" id="PRO_5039441375" evidence="4">
    <location>
        <begin position="22"/>
        <end position="313"/>
    </location>
</feature>
<comment type="similarity">
    <text evidence="3">Belongs to the bacterial solute-binding protein 9 family.</text>
</comment>
<dbReference type="PANTHER" id="PTHR42953">
    <property type="entry name" value="HIGH-AFFINITY ZINC UPTAKE SYSTEM PROTEIN ZNUA-RELATED"/>
    <property type="match status" value="1"/>
</dbReference>